<dbReference type="AlphaFoldDB" id="A0A0A9GCM1"/>
<feature type="compositionally biased region" description="Basic and acidic residues" evidence="1">
    <location>
        <begin position="132"/>
        <end position="142"/>
    </location>
</feature>
<dbReference type="EMBL" id="GBRH01179473">
    <property type="protein sequence ID" value="JAE18423.1"/>
    <property type="molecule type" value="Transcribed_RNA"/>
</dbReference>
<sequence>MDPSAPPSSGRNGYQMQHPPHTASRKGLSRAGPWFHCVVGRRGGGARAPVVAQCRIPQQRLATHGHPPLVTPRHSPRRVGSAAEALDVRARRRRAVPHIAVDEHEPEPPRRDGGYPDRWGASSGGRGSLGERPGRGCDGEHG</sequence>
<feature type="compositionally biased region" description="Basic and acidic residues" evidence="1">
    <location>
        <begin position="100"/>
        <end position="115"/>
    </location>
</feature>
<organism evidence="2">
    <name type="scientific">Arundo donax</name>
    <name type="common">Giant reed</name>
    <name type="synonym">Donax arundinaceus</name>
    <dbReference type="NCBI Taxonomy" id="35708"/>
    <lineage>
        <taxon>Eukaryota</taxon>
        <taxon>Viridiplantae</taxon>
        <taxon>Streptophyta</taxon>
        <taxon>Embryophyta</taxon>
        <taxon>Tracheophyta</taxon>
        <taxon>Spermatophyta</taxon>
        <taxon>Magnoliopsida</taxon>
        <taxon>Liliopsida</taxon>
        <taxon>Poales</taxon>
        <taxon>Poaceae</taxon>
        <taxon>PACMAD clade</taxon>
        <taxon>Arundinoideae</taxon>
        <taxon>Arundineae</taxon>
        <taxon>Arundo</taxon>
    </lineage>
</organism>
<feature type="region of interest" description="Disordered" evidence="1">
    <location>
        <begin position="62"/>
        <end position="142"/>
    </location>
</feature>
<proteinExistence type="predicted"/>
<feature type="region of interest" description="Disordered" evidence="1">
    <location>
        <begin position="1"/>
        <end position="31"/>
    </location>
</feature>
<accession>A0A0A9GCM1</accession>
<evidence type="ECO:0000313" key="2">
    <source>
        <dbReference type="EMBL" id="JAE18423.1"/>
    </source>
</evidence>
<name>A0A0A9GCM1_ARUDO</name>
<protein>
    <submittedName>
        <fullName evidence="2">Uncharacterized protein</fullName>
    </submittedName>
</protein>
<reference evidence="2" key="1">
    <citation type="submission" date="2014-09" db="EMBL/GenBank/DDBJ databases">
        <authorList>
            <person name="Magalhaes I.L.F."/>
            <person name="Oliveira U."/>
            <person name="Santos F.R."/>
            <person name="Vidigal T.H.D.A."/>
            <person name="Brescovit A.D."/>
            <person name="Santos A.J."/>
        </authorList>
    </citation>
    <scope>NUCLEOTIDE SEQUENCE</scope>
    <source>
        <tissue evidence="2">Shoot tissue taken approximately 20 cm above the soil surface</tissue>
    </source>
</reference>
<reference evidence="2" key="2">
    <citation type="journal article" date="2015" name="Data Brief">
        <title>Shoot transcriptome of the giant reed, Arundo donax.</title>
        <authorList>
            <person name="Barrero R.A."/>
            <person name="Guerrero F.D."/>
            <person name="Moolhuijzen P."/>
            <person name="Goolsby J.A."/>
            <person name="Tidwell J."/>
            <person name="Bellgard S.E."/>
            <person name="Bellgard M.I."/>
        </authorList>
    </citation>
    <scope>NUCLEOTIDE SEQUENCE</scope>
    <source>
        <tissue evidence="2">Shoot tissue taken approximately 20 cm above the soil surface</tissue>
    </source>
</reference>
<evidence type="ECO:0000256" key="1">
    <source>
        <dbReference type="SAM" id="MobiDB-lite"/>
    </source>
</evidence>